<evidence type="ECO:0000313" key="2">
    <source>
        <dbReference type="Proteomes" id="UP001472677"/>
    </source>
</evidence>
<keyword evidence="2" id="KW-1185">Reference proteome</keyword>
<reference evidence="1 2" key="1">
    <citation type="journal article" date="2024" name="G3 (Bethesda)">
        <title>Genome assembly of Hibiscus sabdariffa L. provides insights into metabolisms of medicinal natural products.</title>
        <authorList>
            <person name="Kim T."/>
        </authorList>
    </citation>
    <scope>NUCLEOTIDE SEQUENCE [LARGE SCALE GENOMIC DNA]</scope>
    <source>
        <strain evidence="1">TK-2024</strain>
        <tissue evidence="1">Old leaves</tissue>
    </source>
</reference>
<dbReference type="EMBL" id="JBBPBM010000122">
    <property type="protein sequence ID" value="KAK8505869.1"/>
    <property type="molecule type" value="Genomic_DNA"/>
</dbReference>
<proteinExistence type="predicted"/>
<evidence type="ECO:0000313" key="1">
    <source>
        <dbReference type="EMBL" id="KAK8505869.1"/>
    </source>
</evidence>
<organism evidence="1 2">
    <name type="scientific">Hibiscus sabdariffa</name>
    <name type="common">roselle</name>
    <dbReference type="NCBI Taxonomy" id="183260"/>
    <lineage>
        <taxon>Eukaryota</taxon>
        <taxon>Viridiplantae</taxon>
        <taxon>Streptophyta</taxon>
        <taxon>Embryophyta</taxon>
        <taxon>Tracheophyta</taxon>
        <taxon>Spermatophyta</taxon>
        <taxon>Magnoliopsida</taxon>
        <taxon>eudicotyledons</taxon>
        <taxon>Gunneridae</taxon>
        <taxon>Pentapetalae</taxon>
        <taxon>rosids</taxon>
        <taxon>malvids</taxon>
        <taxon>Malvales</taxon>
        <taxon>Malvaceae</taxon>
        <taxon>Malvoideae</taxon>
        <taxon>Hibiscus</taxon>
    </lineage>
</organism>
<sequence>MCWSSKGASYQPNKTGQHCFLSSLYRLFEAGNQFPLSLLKPLLDSPESDNHDGDRRLRSSKMRCTGKLQLQDQPNLVLQAHNLPQYSPNPTDLGDCMFRVDPSVTAIRE</sequence>
<accession>A0ABR2BG30</accession>
<name>A0ABR2BG30_9ROSI</name>
<gene>
    <name evidence="1" type="ORF">V6N12_042893</name>
</gene>
<protein>
    <submittedName>
        <fullName evidence="1">Uncharacterized protein</fullName>
    </submittedName>
</protein>
<comment type="caution">
    <text evidence="1">The sequence shown here is derived from an EMBL/GenBank/DDBJ whole genome shotgun (WGS) entry which is preliminary data.</text>
</comment>
<dbReference type="Proteomes" id="UP001472677">
    <property type="component" value="Unassembled WGS sequence"/>
</dbReference>